<feature type="domain" description="Activator of Hsp90 ATPase homologue 1/2-like C-terminal" evidence="2">
    <location>
        <begin position="13"/>
        <end position="151"/>
    </location>
</feature>
<dbReference type="InterPro" id="IPR023393">
    <property type="entry name" value="START-like_dom_sf"/>
</dbReference>
<dbReference type="AlphaFoldDB" id="A0A9X3SWC8"/>
<dbReference type="InterPro" id="IPR013538">
    <property type="entry name" value="ASHA1/2-like_C"/>
</dbReference>
<dbReference type="CDD" id="cd08893">
    <property type="entry name" value="SRPBCC_CalC_Aha1-like_GntR-HTH"/>
    <property type="match status" value="1"/>
</dbReference>
<proteinExistence type="inferred from homology"/>
<accession>A0A9X3SWC8</accession>
<comment type="caution">
    <text evidence="3">The sequence shown here is derived from an EMBL/GenBank/DDBJ whole genome shotgun (WGS) entry which is preliminary data.</text>
</comment>
<reference evidence="4 6" key="2">
    <citation type="submission" date="2023-07" db="EMBL/GenBank/DDBJ databases">
        <title>Sequencing the genomes of 1000 actinobacteria strains.</title>
        <authorList>
            <person name="Klenk H.-P."/>
        </authorList>
    </citation>
    <scope>NUCLEOTIDE SEQUENCE [LARGE SCALE GENOMIC DNA]</scope>
    <source>
        <strain evidence="4 6">DSM 44724</strain>
    </source>
</reference>
<reference evidence="3" key="1">
    <citation type="submission" date="2022-12" db="EMBL/GenBank/DDBJ databases">
        <title>Gycomyces niveus sp.nov., a novel actinomycete isolated from soil in Shouguang.</title>
        <authorList>
            <person name="Yang X."/>
        </authorList>
    </citation>
    <scope>NUCLEOTIDE SEQUENCE</scope>
    <source>
        <strain evidence="3">DSM 44724</strain>
    </source>
</reference>
<evidence type="ECO:0000313" key="4">
    <source>
        <dbReference type="EMBL" id="MDR7341111.1"/>
    </source>
</evidence>
<dbReference type="Pfam" id="PF08327">
    <property type="entry name" value="AHSA1"/>
    <property type="match status" value="1"/>
</dbReference>
<dbReference type="EMBL" id="JAPZVQ010000001">
    <property type="protein sequence ID" value="MDA1383896.1"/>
    <property type="molecule type" value="Genomic_DNA"/>
</dbReference>
<dbReference type="Gene3D" id="3.30.530.20">
    <property type="match status" value="1"/>
</dbReference>
<keyword evidence="6" id="KW-1185">Reference proteome</keyword>
<dbReference type="RefSeq" id="WP_270120216.1">
    <property type="nucleotide sequence ID" value="NZ_BAAAOM010000001.1"/>
</dbReference>
<protein>
    <submittedName>
        <fullName evidence="3">SRPBCC family protein</fullName>
    </submittedName>
    <submittedName>
        <fullName evidence="4">Uncharacterized protein YndB with AHSA1/START domain</fullName>
    </submittedName>
</protein>
<dbReference type="EMBL" id="JAVDYD010000001">
    <property type="protein sequence ID" value="MDR7341111.1"/>
    <property type="molecule type" value="Genomic_DNA"/>
</dbReference>
<evidence type="ECO:0000313" key="6">
    <source>
        <dbReference type="Proteomes" id="UP001183604"/>
    </source>
</evidence>
<dbReference type="Proteomes" id="UP001145799">
    <property type="component" value="Unassembled WGS sequence"/>
</dbReference>
<name>A0A9X3SWC8_9ACTN</name>
<organism evidence="3 5">
    <name type="scientific">Glycomyces lechevalierae</name>
    <dbReference type="NCBI Taxonomy" id="256034"/>
    <lineage>
        <taxon>Bacteria</taxon>
        <taxon>Bacillati</taxon>
        <taxon>Actinomycetota</taxon>
        <taxon>Actinomycetes</taxon>
        <taxon>Glycomycetales</taxon>
        <taxon>Glycomycetaceae</taxon>
        <taxon>Glycomyces</taxon>
    </lineage>
</organism>
<comment type="similarity">
    <text evidence="1">Belongs to the AHA1 family.</text>
</comment>
<evidence type="ECO:0000313" key="5">
    <source>
        <dbReference type="Proteomes" id="UP001145799"/>
    </source>
</evidence>
<evidence type="ECO:0000256" key="1">
    <source>
        <dbReference type="ARBA" id="ARBA00006817"/>
    </source>
</evidence>
<sequence>MGDDAFVYRSRIKTTPRELWAGLTEPAFTQRYWDLSFDTDWRPGSPMTWRERGGSVADPAQRVLEADPPRRLAYTWHTFTPDWAERSGVDGDVLAVIAAEPRSQVAFDLEPAEATVKLTVTHDGFAPGSVVRSMITEGWPELISSLKTLLETGEPLPG</sequence>
<gene>
    <name evidence="4" type="ORF">J2S69_004830</name>
    <name evidence="3" type="ORF">O2L01_02770</name>
</gene>
<dbReference type="Proteomes" id="UP001183604">
    <property type="component" value="Unassembled WGS sequence"/>
</dbReference>
<evidence type="ECO:0000259" key="2">
    <source>
        <dbReference type="Pfam" id="PF08327"/>
    </source>
</evidence>
<dbReference type="SUPFAM" id="SSF55961">
    <property type="entry name" value="Bet v1-like"/>
    <property type="match status" value="1"/>
</dbReference>
<evidence type="ECO:0000313" key="3">
    <source>
        <dbReference type="EMBL" id="MDA1383896.1"/>
    </source>
</evidence>